<evidence type="ECO:0000313" key="3">
    <source>
        <dbReference type="EMBL" id="PIQ71491.1"/>
    </source>
</evidence>
<dbReference type="EMBL" id="PCVK01000089">
    <property type="protein sequence ID" value="PIQ71491.1"/>
    <property type="molecule type" value="Genomic_DNA"/>
</dbReference>
<dbReference type="PANTHER" id="PTHR33713">
    <property type="entry name" value="ANTITOXIN YAFN-RELATED"/>
    <property type="match status" value="1"/>
</dbReference>
<dbReference type="Gene3D" id="3.40.1620.10">
    <property type="entry name" value="YefM-like domain"/>
    <property type="match status" value="1"/>
</dbReference>
<evidence type="ECO:0000313" key="4">
    <source>
        <dbReference type="Proteomes" id="UP000229497"/>
    </source>
</evidence>
<sequence>MRMNSLLSISDVRANLPELVARVEKTMSRVIITVNGQPKATLVSSEELESLEEMAELLVIPKIKVSVLRGLKQAKMSKGKRLSDLS</sequence>
<dbReference type="Pfam" id="PF02604">
    <property type="entry name" value="PhdYeFM_antitox"/>
    <property type="match status" value="1"/>
</dbReference>
<proteinExistence type="inferred from homology"/>
<evidence type="ECO:0000256" key="2">
    <source>
        <dbReference type="RuleBase" id="RU362080"/>
    </source>
</evidence>
<evidence type="ECO:0000256" key="1">
    <source>
        <dbReference type="ARBA" id="ARBA00009981"/>
    </source>
</evidence>
<dbReference type="NCBIfam" id="TIGR01552">
    <property type="entry name" value="phd_fam"/>
    <property type="match status" value="1"/>
</dbReference>
<comment type="similarity">
    <text evidence="1 2">Belongs to the phD/YefM antitoxin family.</text>
</comment>
<comment type="function">
    <text evidence="2">Antitoxin component of a type II toxin-antitoxin (TA) system.</text>
</comment>
<organism evidence="3 4">
    <name type="scientific">Candidatus Roizmanbacteria bacterium CG11_big_fil_rev_8_21_14_0_20_37_16</name>
    <dbReference type="NCBI Taxonomy" id="1974857"/>
    <lineage>
        <taxon>Bacteria</taxon>
        <taxon>Candidatus Roizmaniibacteriota</taxon>
    </lineage>
</organism>
<accession>A0A2H0KJR3</accession>
<name>A0A2H0KJR3_9BACT</name>
<comment type="caution">
    <text evidence="3">The sequence shown here is derived from an EMBL/GenBank/DDBJ whole genome shotgun (WGS) entry which is preliminary data.</text>
</comment>
<dbReference type="SUPFAM" id="SSF143120">
    <property type="entry name" value="YefM-like"/>
    <property type="match status" value="1"/>
</dbReference>
<reference evidence="3 4" key="1">
    <citation type="submission" date="2017-09" db="EMBL/GenBank/DDBJ databases">
        <title>Depth-based differentiation of microbial function through sediment-hosted aquifers and enrichment of novel symbionts in the deep terrestrial subsurface.</title>
        <authorList>
            <person name="Probst A.J."/>
            <person name="Ladd B."/>
            <person name="Jarett J.K."/>
            <person name="Geller-Mcgrath D.E."/>
            <person name="Sieber C.M."/>
            <person name="Emerson J.B."/>
            <person name="Anantharaman K."/>
            <person name="Thomas B.C."/>
            <person name="Malmstrom R."/>
            <person name="Stieglmeier M."/>
            <person name="Klingl A."/>
            <person name="Woyke T."/>
            <person name="Ryan C.M."/>
            <person name="Banfield J.F."/>
        </authorList>
    </citation>
    <scope>NUCLEOTIDE SEQUENCE [LARGE SCALE GENOMIC DNA]</scope>
    <source>
        <strain evidence="3">CG11_big_fil_rev_8_21_14_0_20_37_16</strain>
    </source>
</reference>
<dbReference type="InterPro" id="IPR051405">
    <property type="entry name" value="phD/YefM_antitoxin"/>
</dbReference>
<dbReference type="InterPro" id="IPR036165">
    <property type="entry name" value="YefM-like_sf"/>
</dbReference>
<dbReference type="InterPro" id="IPR006442">
    <property type="entry name" value="Antitoxin_Phd/YefM"/>
</dbReference>
<dbReference type="PANTHER" id="PTHR33713:SF10">
    <property type="entry name" value="ANTITOXIN YAFN"/>
    <property type="match status" value="1"/>
</dbReference>
<dbReference type="AlphaFoldDB" id="A0A2H0KJR3"/>
<protein>
    <recommendedName>
        <fullName evidence="2">Antitoxin</fullName>
    </recommendedName>
</protein>
<dbReference type="Proteomes" id="UP000229497">
    <property type="component" value="Unassembled WGS sequence"/>
</dbReference>
<gene>
    <name evidence="3" type="ORF">COV87_03100</name>
</gene>